<feature type="region of interest" description="Disordered" evidence="1">
    <location>
        <begin position="1"/>
        <end position="32"/>
    </location>
</feature>
<dbReference type="PANTHER" id="PTHR43279">
    <property type="entry name" value="CATECHOL-2,3-DIOXYGENASE"/>
    <property type="match status" value="1"/>
</dbReference>
<dbReference type="Proteomes" id="UP001501588">
    <property type="component" value="Unassembled WGS sequence"/>
</dbReference>
<comment type="caution">
    <text evidence="3">The sequence shown here is derived from an EMBL/GenBank/DDBJ whole genome shotgun (WGS) entry which is preliminary data.</text>
</comment>
<feature type="compositionally biased region" description="Low complexity" evidence="1">
    <location>
        <begin position="21"/>
        <end position="32"/>
    </location>
</feature>
<dbReference type="InterPro" id="IPR004360">
    <property type="entry name" value="Glyas_Fos-R_dOase_dom"/>
</dbReference>
<dbReference type="SUPFAM" id="SSF54593">
    <property type="entry name" value="Glyoxalase/Bleomycin resistance protein/Dihydroxybiphenyl dioxygenase"/>
    <property type="match status" value="1"/>
</dbReference>
<dbReference type="PROSITE" id="PS51819">
    <property type="entry name" value="VOC"/>
    <property type="match status" value="1"/>
</dbReference>
<dbReference type="InterPro" id="IPR029068">
    <property type="entry name" value="Glyas_Bleomycin-R_OHBP_Dase"/>
</dbReference>
<protein>
    <recommendedName>
        <fullName evidence="2">VOC domain-containing protein</fullName>
    </recommendedName>
</protein>
<dbReference type="EMBL" id="BAAAFZ010000007">
    <property type="protein sequence ID" value="GAA0569205.1"/>
    <property type="molecule type" value="Genomic_DNA"/>
</dbReference>
<evidence type="ECO:0000259" key="2">
    <source>
        <dbReference type="PROSITE" id="PS51819"/>
    </source>
</evidence>
<reference evidence="3 4" key="1">
    <citation type="journal article" date="2019" name="Int. J. Syst. Evol. Microbiol.">
        <title>The Global Catalogue of Microorganisms (GCM) 10K type strain sequencing project: providing services to taxonomists for standard genome sequencing and annotation.</title>
        <authorList>
            <consortium name="The Broad Institute Genomics Platform"/>
            <consortium name="The Broad Institute Genome Sequencing Center for Infectious Disease"/>
            <person name="Wu L."/>
            <person name="Ma J."/>
        </authorList>
    </citation>
    <scope>NUCLEOTIDE SEQUENCE [LARGE SCALE GENOMIC DNA]</scope>
    <source>
        <strain evidence="3 4">JCM 9933</strain>
    </source>
</reference>
<dbReference type="Pfam" id="PF00903">
    <property type="entry name" value="Glyoxalase"/>
    <property type="match status" value="1"/>
</dbReference>
<evidence type="ECO:0000256" key="1">
    <source>
        <dbReference type="SAM" id="MobiDB-lite"/>
    </source>
</evidence>
<dbReference type="PANTHER" id="PTHR43279:SF1">
    <property type="entry name" value="CATECHOL-2,3-DIOXYGENASE"/>
    <property type="match status" value="1"/>
</dbReference>
<proteinExistence type="predicted"/>
<sequence length="196" mass="21476">MERRRPLPIYRPDTREEPAMPDDAPAHDGAATGAAPIHPGARIGHVHLKVADLDRALRFWRDVIGLEEQQRMGDRAVFLSAGGYHHHIALNTWESAGGSPPPPGATGLYHVALLYPDRPSLARALRRVLDAGIELEGASDHGVSEALYLRDPDGNGVELYRDRDRAEWPRDERGGLAMVTRRLDLRALLAEAPAAG</sequence>
<accession>A0ABN1ELN2</accession>
<dbReference type="Gene3D" id="3.10.180.10">
    <property type="entry name" value="2,3-Dihydroxybiphenyl 1,2-Dioxygenase, domain 1"/>
    <property type="match status" value="1"/>
</dbReference>
<evidence type="ECO:0000313" key="3">
    <source>
        <dbReference type="EMBL" id="GAA0569205.1"/>
    </source>
</evidence>
<name>A0ABN1ELN2_9PROT</name>
<dbReference type="InterPro" id="IPR037523">
    <property type="entry name" value="VOC_core"/>
</dbReference>
<organism evidence="3 4">
    <name type="scientific">Craurococcus roseus</name>
    <dbReference type="NCBI Taxonomy" id="77585"/>
    <lineage>
        <taxon>Bacteria</taxon>
        <taxon>Pseudomonadati</taxon>
        <taxon>Pseudomonadota</taxon>
        <taxon>Alphaproteobacteria</taxon>
        <taxon>Acetobacterales</taxon>
        <taxon>Acetobacteraceae</taxon>
        <taxon>Craurococcus</taxon>
    </lineage>
</organism>
<feature type="domain" description="VOC" evidence="2">
    <location>
        <begin position="42"/>
        <end position="162"/>
    </location>
</feature>
<keyword evidence="4" id="KW-1185">Reference proteome</keyword>
<evidence type="ECO:0000313" key="4">
    <source>
        <dbReference type="Proteomes" id="UP001501588"/>
    </source>
</evidence>
<gene>
    <name evidence="3" type="ORF">GCM10009416_04390</name>
</gene>